<protein>
    <submittedName>
        <fullName evidence="1">Uncharacterized protein</fullName>
    </submittedName>
</protein>
<gene>
    <name evidence="1" type="ORF">HMPREF3180_00147</name>
</gene>
<evidence type="ECO:0000313" key="1">
    <source>
        <dbReference type="EMBL" id="KXB70110.1"/>
    </source>
</evidence>
<reference evidence="2" key="1">
    <citation type="submission" date="2016-01" db="EMBL/GenBank/DDBJ databases">
        <authorList>
            <person name="Mitreva M."/>
            <person name="Pepin K.H."/>
            <person name="Mihindukulasuriya K.A."/>
            <person name="Fulton R."/>
            <person name="Fronick C."/>
            <person name="O'Laughlin M."/>
            <person name="Miner T."/>
            <person name="Herter B."/>
            <person name="Rosa B.A."/>
            <person name="Cordes M."/>
            <person name="Tomlinson C."/>
            <person name="Wollam A."/>
            <person name="Palsikar V.B."/>
            <person name="Mardis E.R."/>
            <person name="Wilson R.K."/>
        </authorList>
    </citation>
    <scope>NUCLEOTIDE SEQUENCE [LARGE SCALE GENOMIC DNA]</scope>
    <source>
        <strain evidence="2">KA00185</strain>
    </source>
</reference>
<proteinExistence type="predicted"/>
<dbReference type="AlphaFoldDB" id="A0A134AR51"/>
<keyword evidence="2" id="KW-1185">Reference proteome</keyword>
<dbReference type="Proteomes" id="UP000070483">
    <property type="component" value="Unassembled WGS sequence"/>
</dbReference>
<dbReference type="PATRIC" id="fig|157687.3.peg.150"/>
<dbReference type="EMBL" id="LSDD01000006">
    <property type="protein sequence ID" value="KXB70110.1"/>
    <property type="molecule type" value="Genomic_DNA"/>
</dbReference>
<evidence type="ECO:0000313" key="2">
    <source>
        <dbReference type="Proteomes" id="UP000070483"/>
    </source>
</evidence>
<sequence>MLERLNLNIEMEWWKMKHKFEALEMVNKNSDKAREKARNKMINRIKRMIKGVK</sequence>
<dbReference type="STRING" id="157687.HMPREF3180_00147"/>
<name>A0A134AR51_9FUSO</name>
<comment type="caution">
    <text evidence="1">The sequence shown here is derived from an EMBL/GenBank/DDBJ whole genome shotgun (WGS) entry which is preliminary data.</text>
</comment>
<organism evidence="1 2">
    <name type="scientific">Leptotrichia wadei</name>
    <dbReference type="NCBI Taxonomy" id="157687"/>
    <lineage>
        <taxon>Bacteria</taxon>
        <taxon>Fusobacteriati</taxon>
        <taxon>Fusobacteriota</taxon>
        <taxon>Fusobacteriia</taxon>
        <taxon>Fusobacteriales</taxon>
        <taxon>Leptotrichiaceae</taxon>
        <taxon>Leptotrichia</taxon>
    </lineage>
</organism>
<accession>A0A134AR51</accession>